<dbReference type="Pfam" id="PF00577">
    <property type="entry name" value="Usher"/>
    <property type="match status" value="1"/>
</dbReference>
<dbReference type="GO" id="GO:0009297">
    <property type="term" value="P:pilus assembly"/>
    <property type="evidence" value="ECO:0007669"/>
    <property type="project" value="InterPro"/>
</dbReference>
<reference evidence="1" key="1">
    <citation type="submission" date="2013-12" db="EMBL/GenBank/DDBJ databases">
        <title>A Varibaculum cambriense genome reconstructed from a premature infant gut community with otherwise low bacterial novelty that shifts toward anaerobic metabolism during the third week of life.</title>
        <authorList>
            <person name="Brown C.T."/>
            <person name="Sharon I."/>
            <person name="Thomas B.C."/>
            <person name="Castelle C.J."/>
            <person name="Morowitz M.J."/>
            <person name="Banfield J.F."/>
        </authorList>
    </citation>
    <scope>NUCLEOTIDE SEQUENCE</scope>
</reference>
<accession>W1Y4W0</accession>
<dbReference type="Gene3D" id="2.60.40.3110">
    <property type="match status" value="1"/>
</dbReference>
<proteinExistence type="predicted"/>
<feature type="non-terminal residue" evidence="1">
    <location>
        <position position="1"/>
    </location>
</feature>
<dbReference type="EMBL" id="AZMM01008200">
    <property type="protein sequence ID" value="ETJ37582.1"/>
    <property type="molecule type" value="Genomic_DNA"/>
</dbReference>
<dbReference type="GO" id="GO:0009279">
    <property type="term" value="C:cell outer membrane"/>
    <property type="evidence" value="ECO:0007669"/>
    <property type="project" value="TreeGrafter"/>
</dbReference>
<gene>
    <name evidence="1" type="ORF">Q604_UNBC08200G0001</name>
</gene>
<evidence type="ECO:0000313" key="1">
    <source>
        <dbReference type="EMBL" id="ETJ37582.1"/>
    </source>
</evidence>
<dbReference type="PANTHER" id="PTHR30451">
    <property type="entry name" value="OUTER MEMBRANE USHER PROTEIN"/>
    <property type="match status" value="1"/>
</dbReference>
<name>W1Y4W0_9ZZZZ</name>
<protein>
    <submittedName>
        <fullName evidence="1">Outer membrane usher protein papC</fullName>
    </submittedName>
</protein>
<dbReference type="GO" id="GO:0015473">
    <property type="term" value="F:fimbrial usher porin activity"/>
    <property type="evidence" value="ECO:0007669"/>
    <property type="project" value="InterPro"/>
</dbReference>
<comment type="caution">
    <text evidence="1">The sequence shown here is derived from an EMBL/GenBank/DDBJ whole genome shotgun (WGS) entry which is preliminary data.</text>
</comment>
<organism evidence="1">
    <name type="scientific">human gut metagenome</name>
    <dbReference type="NCBI Taxonomy" id="408170"/>
    <lineage>
        <taxon>unclassified sequences</taxon>
        <taxon>metagenomes</taxon>
        <taxon>organismal metagenomes</taxon>
    </lineage>
</organism>
<sequence length="86" mass="9546">DDSGTQKNWEWSRYYAWRALPSLKAKLSLGEDYLNSDIFDGFSYIGGSISTDDQMLPPNLRGYAPDISGVAHTTAKVTVTQMGRVI</sequence>
<dbReference type="AlphaFoldDB" id="W1Y4W0"/>
<dbReference type="InterPro" id="IPR000015">
    <property type="entry name" value="Fimb_usher"/>
</dbReference>
<dbReference type="PANTHER" id="PTHR30451:SF10">
    <property type="entry name" value="OUTER MEMBRANE USHER PROTEIN YFCU-RELATED"/>
    <property type="match status" value="1"/>
</dbReference>
<feature type="non-terminal residue" evidence="1">
    <location>
        <position position="86"/>
    </location>
</feature>